<dbReference type="RefSeq" id="WP_139346160.1">
    <property type="nucleotide sequence ID" value="NZ_JACHEJ010000002.1"/>
</dbReference>
<gene>
    <name evidence="2" type="ORF">HNQ75_001098</name>
</gene>
<dbReference type="InterPro" id="IPR016181">
    <property type="entry name" value="Acyl_CoA_acyltransferase"/>
</dbReference>
<comment type="caution">
    <text evidence="2">The sequence shown here is derived from an EMBL/GenBank/DDBJ whole genome shotgun (WGS) entry which is preliminary data.</text>
</comment>
<feature type="domain" description="BioF2-like acetyltransferase" evidence="1">
    <location>
        <begin position="195"/>
        <end position="346"/>
    </location>
</feature>
<evidence type="ECO:0000259" key="1">
    <source>
        <dbReference type="Pfam" id="PF13480"/>
    </source>
</evidence>
<reference evidence="2 3" key="1">
    <citation type="submission" date="2020-08" db="EMBL/GenBank/DDBJ databases">
        <title>Genomic Encyclopedia of Type Strains, Phase IV (KMG-IV): sequencing the most valuable type-strain genomes for metagenomic binning, comparative biology and taxonomic classification.</title>
        <authorList>
            <person name="Goeker M."/>
        </authorList>
    </citation>
    <scope>NUCLEOTIDE SEQUENCE [LARGE SCALE GENOMIC DNA]</scope>
    <source>
        <strain evidence="2 3">DSM 102134</strain>
    </source>
</reference>
<dbReference type="SUPFAM" id="SSF55729">
    <property type="entry name" value="Acyl-CoA N-acyltransferases (Nat)"/>
    <property type="match status" value="1"/>
</dbReference>
<dbReference type="AlphaFoldDB" id="A0A7W9YW53"/>
<evidence type="ECO:0000313" key="3">
    <source>
        <dbReference type="Proteomes" id="UP000535501"/>
    </source>
</evidence>
<evidence type="ECO:0000313" key="2">
    <source>
        <dbReference type="EMBL" id="MBB6179144.1"/>
    </source>
</evidence>
<keyword evidence="3" id="KW-1185">Reference proteome</keyword>
<dbReference type="Proteomes" id="UP000535501">
    <property type="component" value="Unassembled WGS sequence"/>
</dbReference>
<dbReference type="Gene3D" id="3.40.630.30">
    <property type="match status" value="1"/>
</dbReference>
<dbReference type="GO" id="GO:0016740">
    <property type="term" value="F:transferase activity"/>
    <property type="evidence" value="ECO:0007669"/>
    <property type="project" value="UniProtKB-KW"/>
</dbReference>
<dbReference type="EMBL" id="JACHEJ010000002">
    <property type="protein sequence ID" value="MBB6179144.1"/>
    <property type="molecule type" value="Genomic_DNA"/>
</dbReference>
<dbReference type="InterPro" id="IPR038740">
    <property type="entry name" value="BioF2-like_GNAT_dom"/>
</dbReference>
<organism evidence="2 3">
    <name type="scientific">Pseudorhizobium flavum</name>
    <dbReference type="NCBI Taxonomy" id="1335061"/>
    <lineage>
        <taxon>Bacteria</taxon>
        <taxon>Pseudomonadati</taxon>
        <taxon>Pseudomonadota</taxon>
        <taxon>Alphaproteobacteria</taxon>
        <taxon>Hyphomicrobiales</taxon>
        <taxon>Rhizobiaceae</taxon>
        <taxon>Rhizobium/Agrobacterium group</taxon>
        <taxon>Pseudorhizobium</taxon>
    </lineage>
</organism>
<sequence length="402" mass="45361">MLRQNLQAQGHVQKASAAGPPAPFDVYSLTFDILDAPEVVEAEWRELARLPHNSLHQGFDWCCAWWQAEQRTPLIVRGRAEGRTVMLLPLELRTEYGLRTARFPGERFNNVNSSPTSADFLPLDPKASSRLVEALRKALAPQADLLVLDTMPLSLAGAKSPFHAWMTSEHPDRSFQLPLKASMDETIAQLNAKTRRKRYRQQCRRLEALGGFQHYCPDEASEQHALLDLFFDQKSERLAAAGLPDVFRPPQVRRFFHDLIDRSVGTPGYPLKLHALRLADEERSIVAISGLSRKGDHVLCQFGSIDDKLCPDASPGELLFWLMIEQACGEGAAVFDFGLGDQPYKRSWCTQETILYDVLLPLSWKGRLIRPTLAAIGGLKRAIKRNAVLYSWAQRLRSRLVR</sequence>
<dbReference type="Pfam" id="PF13480">
    <property type="entry name" value="Acetyltransf_6"/>
    <property type="match status" value="1"/>
</dbReference>
<proteinExistence type="predicted"/>
<keyword evidence="2" id="KW-0808">Transferase</keyword>
<name>A0A7W9YW53_9HYPH</name>
<protein>
    <submittedName>
        <fullName evidence="2">CelD/BcsL family acetyltransferase involved in cellulose biosynthesis</fullName>
    </submittedName>
</protein>
<accession>A0A7W9YW53</accession>